<dbReference type="EMBL" id="CP011974">
    <property type="protein sequence ID" value="AKO95065.1"/>
    <property type="molecule type" value="Genomic_DNA"/>
</dbReference>
<gene>
    <name evidence="1" type="ORF">BEH_11860</name>
</gene>
<evidence type="ECO:0000313" key="1">
    <source>
        <dbReference type="EMBL" id="AKO95065.1"/>
    </source>
</evidence>
<dbReference type="Proteomes" id="UP000036202">
    <property type="component" value="Chromosome"/>
</dbReference>
<evidence type="ECO:0000313" key="2">
    <source>
        <dbReference type="Proteomes" id="UP000036202"/>
    </source>
</evidence>
<dbReference type="KEGG" id="beo:BEH_11860"/>
<evidence type="ECO:0008006" key="3">
    <source>
        <dbReference type="Google" id="ProtNLM"/>
    </source>
</evidence>
<accession>A0A0H4KND8</accession>
<dbReference type="Pfam" id="PF13814">
    <property type="entry name" value="Replic_Relax"/>
    <property type="match status" value="1"/>
</dbReference>
<dbReference type="InterPro" id="IPR025855">
    <property type="entry name" value="Replic_Relax"/>
</dbReference>
<dbReference type="PATRIC" id="fig|135735.6.peg.2484"/>
<proteinExistence type="predicted"/>
<keyword evidence="2" id="KW-1185">Reference proteome</keyword>
<sequence length="152" mass="18027">MKDLEEYVHSFRDGENIYYLSKQGRELTGSKKICKKTTQVLHYIMRNDLYIAYECPSSWKNEMKLEVPGQVKIIADAIFQRDGRYYLVEVDNTQKMNKNRAKIDKYKALISLGVFKTPPKLIWVTTTEYRRRQLTEILEGLDFQIFTVSDFH</sequence>
<name>A0A0H4KND8_9BACI</name>
<reference evidence="2" key="2">
    <citation type="submission" date="2015-06" db="EMBL/GenBank/DDBJ databases">
        <title>Genome Sequence of Bacillus endophyticus and Analysis of its Companion Mechanism in the Ketogulonigenium vulgare-Bacillus strain Consortium.</title>
        <authorList>
            <person name="Jia N."/>
            <person name="Du J."/>
            <person name="Ding M.-Z."/>
            <person name="Gao F."/>
            <person name="Yuan Y.-J."/>
        </authorList>
    </citation>
    <scope>NUCLEOTIDE SEQUENCE [LARGE SCALE GENOMIC DNA]</scope>
    <source>
        <strain evidence="2">Hbe603</strain>
    </source>
</reference>
<reference evidence="1 2" key="1">
    <citation type="journal article" date="2015" name="PLoS ONE">
        <title>Genome Sequence of Bacillus endophyticus and Analysis of Its Companion Mechanism in the Ketogulonigenium vulgare-Bacillus Strain Consortium.</title>
        <authorList>
            <person name="Jia N."/>
            <person name="Du J."/>
            <person name="Ding M.Z."/>
            <person name="Gao F."/>
            <person name="Yuan Y.J."/>
        </authorList>
    </citation>
    <scope>NUCLEOTIDE SEQUENCE [LARGE SCALE GENOMIC DNA]</scope>
    <source>
        <strain evidence="1 2">Hbe603</strain>
    </source>
</reference>
<organism evidence="1 2">
    <name type="scientific">Priestia filamentosa</name>
    <dbReference type="NCBI Taxonomy" id="1402861"/>
    <lineage>
        <taxon>Bacteria</taxon>
        <taxon>Bacillati</taxon>
        <taxon>Bacillota</taxon>
        <taxon>Bacilli</taxon>
        <taxon>Bacillales</taxon>
        <taxon>Bacillaceae</taxon>
        <taxon>Priestia</taxon>
    </lineage>
</organism>
<protein>
    <recommendedName>
        <fullName evidence="3">Replication-relaxation</fullName>
    </recommendedName>
</protein>
<dbReference type="AlphaFoldDB" id="A0A0H4KND8"/>